<dbReference type="RefSeq" id="WP_200228951.1">
    <property type="nucleotide sequence ID" value="NZ_CP060811.1"/>
</dbReference>
<protein>
    <submittedName>
        <fullName evidence="1">Uncharacterized protein</fullName>
    </submittedName>
</protein>
<dbReference type="EMBL" id="CP060811">
    <property type="protein sequence ID" value="QQN87598.1"/>
    <property type="molecule type" value="Genomic_DNA"/>
</dbReference>
<accession>A0A7T8AQ51</accession>
<name>A0A7T8AQ51_9GAMM</name>
<dbReference type="AlphaFoldDB" id="A0A7T8AQ51"/>
<organism evidence="1 2">
    <name type="scientific">Acinetobacter variabilis</name>
    <dbReference type="NCBI Taxonomy" id="70346"/>
    <lineage>
        <taxon>Bacteria</taxon>
        <taxon>Pseudomonadati</taxon>
        <taxon>Pseudomonadota</taxon>
        <taxon>Gammaproteobacteria</taxon>
        <taxon>Moraxellales</taxon>
        <taxon>Moraxellaceae</taxon>
        <taxon>Acinetobacter</taxon>
    </lineage>
</organism>
<gene>
    <name evidence="1" type="ORF">IAQ69_12180</name>
</gene>
<dbReference type="Proteomes" id="UP000596079">
    <property type="component" value="Chromosome"/>
</dbReference>
<sequence>MLHPEKGKLHLYDQHGTIAIIDSAKNLAWLNKDRAETGTDFSFQYDFASTSDLLKVTRRETQILQDWLWNFFWNSPSFAQIAPEDDHYKIHYWPKLAHSLHKKRIFQISACFIQGAKISKIAEQHAISLLTLRQFIAASMASGNIEKINAWESRYRTTEPVERIEQQSFIKSFFGKLRFKFGF</sequence>
<evidence type="ECO:0000313" key="1">
    <source>
        <dbReference type="EMBL" id="QQN87598.1"/>
    </source>
</evidence>
<evidence type="ECO:0000313" key="2">
    <source>
        <dbReference type="Proteomes" id="UP000596079"/>
    </source>
</evidence>
<reference evidence="1 2" key="1">
    <citation type="submission" date="2020-08" db="EMBL/GenBank/DDBJ databases">
        <title>Emergence of ISAba1-mediated novel tet(X) in Acinetobacter variabilis from a chicken farm.</title>
        <authorList>
            <person name="Peng K."/>
            <person name="Li R."/>
        </authorList>
    </citation>
    <scope>NUCLEOTIDE SEQUENCE [LARGE SCALE GENOMIC DNA]</scope>
    <source>
        <strain evidence="1 2">XM9F202-2</strain>
    </source>
</reference>
<proteinExistence type="predicted"/>